<dbReference type="eggNOG" id="arCOG05482">
    <property type="taxonomic scope" value="Archaea"/>
</dbReference>
<name>B1YAS2_PYRNV</name>
<keyword evidence="1" id="KW-0547">Nucleotide-binding</keyword>
<dbReference type="InterPro" id="IPR014774">
    <property type="entry name" value="KaiC-like_dom"/>
</dbReference>
<dbReference type="Pfam" id="PF06745">
    <property type="entry name" value="ATPase"/>
    <property type="match status" value="1"/>
</dbReference>
<evidence type="ECO:0000313" key="4">
    <source>
        <dbReference type="EMBL" id="ACB39151.1"/>
    </source>
</evidence>
<protein>
    <recommendedName>
        <fullName evidence="3">KaiC-like domain-containing protein</fullName>
    </recommendedName>
</protein>
<dbReference type="OrthoDB" id="39720at2157"/>
<keyword evidence="2" id="KW-0067">ATP-binding</keyword>
<gene>
    <name evidence="4" type="ordered locus">Tneu_0195</name>
</gene>
<evidence type="ECO:0000256" key="2">
    <source>
        <dbReference type="ARBA" id="ARBA00022840"/>
    </source>
</evidence>
<accession>B1YAS2</accession>
<dbReference type="GeneID" id="6164734"/>
<proteinExistence type="predicted"/>
<reference evidence="4" key="1">
    <citation type="submission" date="2008-03" db="EMBL/GenBank/DDBJ databases">
        <title>Complete sequence of Thermoproteus neutrophilus V24Sta.</title>
        <authorList>
            <consortium name="US DOE Joint Genome Institute"/>
            <person name="Copeland A."/>
            <person name="Lucas S."/>
            <person name="Lapidus A."/>
            <person name="Glavina del Rio T."/>
            <person name="Dalin E."/>
            <person name="Tice H."/>
            <person name="Bruce D."/>
            <person name="Goodwin L."/>
            <person name="Pitluck S."/>
            <person name="Sims D."/>
            <person name="Brettin T."/>
            <person name="Detter J.C."/>
            <person name="Han C."/>
            <person name="Kuske C.R."/>
            <person name="Schmutz J."/>
            <person name="Larimer F."/>
            <person name="Land M."/>
            <person name="Hauser L."/>
            <person name="Kyrpides N."/>
            <person name="Mikhailova N."/>
            <person name="Biddle J.F."/>
            <person name="Zhang Z."/>
            <person name="Fitz-Gibbon S.T."/>
            <person name="Lowe T.M."/>
            <person name="Saltikov C."/>
            <person name="House C.H."/>
            <person name="Richardson P."/>
        </authorList>
    </citation>
    <scope>NUCLEOTIDE SEQUENCE [LARGE SCALE GENOMIC DNA]</scope>
    <source>
        <strain evidence="4">V24Sta</strain>
    </source>
</reference>
<evidence type="ECO:0000313" key="5">
    <source>
        <dbReference type="Proteomes" id="UP000001694"/>
    </source>
</evidence>
<feature type="domain" description="KaiC-like" evidence="3">
    <location>
        <begin position="4"/>
        <end position="231"/>
    </location>
</feature>
<sequence length="259" mass="28378">MGFKTGVDPLDELMPGGIPPGYLVLVEGFLGVGKSFIATSIAASAAKSGAPILFFSIDAMADEVLEDVKRRGAPADGVIVVDGFAAPNERFSKLKPPAKHRLETPDAFALLNKLAEFSADFRGGVVVVDSLNEVLMRSPGSALELFRAFKIFAKYTSSIVVATAHTDVEEVYGVLATAEHLADVIVQIEVDPNLEEMGLYVRRMRVARARRMRVPHDWIHFEIADGRVVEIDVKTMLKMLNRQLKEMGLEIQQRQPKGS</sequence>
<dbReference type="HOGENOM" id="CLU_097794_0_0_2"/>
<dbReference type="PANTHER" id="PTHR43637:SF1">
    <property type="entry name" value="UPF0273 PROTEIN TM_0370"/>
    <property type="match status" value="1"/>
</dbReference>
<keyword evidence="5" id="KW-1185">Reference proteome</keyword>
<dbReference type="EMBL" id="CP001014">
    <property type="protein sequence ID" value="ACB39151.1"/>
    <property type="molecule type" value="Genomic_DNA"/>
</dbReference>
<evidence type="ECO:0000259" key="3">
    <source>
        <dbReference type="Pfam" id="PF06745"/>
    </source>
</evidence>
<dbReference type="KEGG" id="tne:Tneu_0195"/>
<dbReference type="Proteomes" id="UP000001694">
    <property type="component" value="Chromosome"/>
</dbReference>
<evidence type="ECO:0000256" key="1">
    <source>
        <dbReference type="ARBA" id="ARBA00022741"/>
    </source>
</evidence>
<dbReference type="PRINTS" id="PR01874">
    <property type="entry name" value="DNAREPAIRADA"/>
</dbReference>
<dbReference type="STRING" id="444157.Tneu_0195"/>
<dbReference type="Gene3D" id="3.40.50.300">
    <property type="entry name" value="P-loop containing nucleotide triphosphate hydrolases"/>
    <property type="match status" value="1"/>
</dbReference>
<organism evidence="4 5">
    <name type="scientific">Pyrobaculum neutrophilum (strain DSM 2338 / JCM 9278 / NBRC 100436 / V24Sta)</name>
    <name type="common">Thermoproteus neutrophilus</name>
    <dbReference type="NCBI Taxonomy" id="444157"/>
    <lineage>
        <taxon>Archaea</taxon>
        <taxon>Thermoproteota</taxon>
        <taxon>Thermoprotei</taxon>
        <taxon>Thermoproteales</taxon>
        <taxon>Thermoproteaceae</taxon>
        <taxon>Pyrobaculum</taxon>
    </lineage>
</organism>
<dbReference type="AlphaFoldDB" id="B1YAS2"/>
<dbReference type="SUPFAM" id="SSF52540">
    <property type="entry name" value="P-loop containing nucleoside triphosphate hydrolases"/>
    <property type="match status" value="1"/>
</dbReference>
<dbReference type="InterPro" id="IPR027417">
    <property type="entry name" value="P-loop_NTPase"/>
</dbReference>
<dbReference type="RefSeq" id="WP_012349572.1">
    <property type="nucleotide sequence ID" value="NC_010525.1"/>
</dbReference>
<dbReference type="GO" id="GO:0005524">
    <property type="term" value="F:ATP binding"/>
    <property type="evidence" value="ECO:0007669"/>
    <property type="project" value="UniProtKB-KW"/>
</dbReference>
<dbReference type="PANTHER" id="PTHR43637">
    <property type="entry name" value="UPF0273 PROTEIN TM_0370"/>
    <property type="match status" value="1"/>
</dbReference>